<dbReference type="Gene3D" id="3.30.1200.10">
    <property type="entry name" value="YggU-like"/>
    <property type="match status" value="1"/>
</dbReference>
<dbReference type="SMART" id="SM01152">
    <property type="entry name" value="DUF167"/>
    <property type="match status" value="1"/>
</dbReference>
<dbReference type="GO" id="GO:0005737">
    <property type="term" value="C:cytoplasm"/>
    <property type="evidence" value="ECO:0007669"/>
    <property type="project" value="TreeGrafter"/>
</dbReference>
<protein>
    <recommendedName>
        <fullName evidence="2">UPF0235 protein COB20_08640</fullName>
    </recommendedName>
</protein>
<evidence type="ECO:0000256" key="1">
    <source>
        <dbReference type="ARBA" id="ARBA00010364"/>
    </source>
</evidence>
<proteinExistence type="inferred from homology"/>
<accession>A0A2A4X5F1</accession>
<comment type="similarity">
    <text evidence="1 2">Belongs to the UPF0235 family.</text>
</comment>
<dbReference type="EMBL" id="NVUL01000047">
    <property type="protein sequence ID" value="PCI77267.1"/>
    <property type="molecule type" value="Genomic_DNA"/>
</dbReference>
<reference evidence="4" key="1">
    <citation type="submission" date="2017-08" db="EMBL/GenBank/DDBJ databases">
        <title>A dynamic microbial community with high functional redundancy inhabits the cold, oxic subseafloor aquifer.</title>
        <authorList>
            <person name="Tully B.J."/>
            <person name="Wheat C.G."/>
            <person name="Glazer B.T."/>
            <person name="Huber J.A."/>
        </authorList>
    </citation>
    <scope>NUCLEOTIDE SEQUENCE [LARGE SCALE GENOMIC DNA]</scope>
</reference>
<dbReference type="PANTHER" id="PTHR13420:SF7">
    <property type="entry name" value="UPF0235 PROTEIN C15ORF40"/>
    <property type="match status" value="1"/>
</dbReference>
<sequence>MYYRWEKEALYLDCSIQPKSNEDRIVGVVGEHLKIRISAAPTGGKANKHLVRYLAKLFHTKQAAITLVSGQTGRHKRLCIKKPLSIPPGLKISKDTSC</sequence>
<evidence type="ECO:0000313" key="4">
    <source>
        <dbReference type="Proteomes" id="UP000218767"/>
    </source>
</evidence>
<gene>
    <name evidence="3" type="ORF">COB20_08640</name>
</gene>
<dbReference type="InterPro" id="IPR003746">
    <property type="entry name" value="DUF167"/>
</dbReference>
<dbReference type="PANTHER" id="PTHR13420">
    <property type="entry name" value="UPF0235 PROTEIN C15ORF40"/>
    <property type="match status" value="1"/>
</dbReference>
<evidence type="ECO:0000313" key="3">
    <source>
        <dbReference type="EMBL" id="PCI77267.1"/>
    </source>
</evidence>
<dbReference type="AlphaFoldDB" id="A0A2A4X5F1"/>
<dbReference type="SUPFAM" id="SSF69786">
    <property type="entry name" value="YggU-like"/>
    <property type="match status" value="1"/>
</dbReference>
<dbReference type="Proteomes" id="UP000218767">
    <property type="component" value="Unassembled WGS sequence"/>
</dbReference>
<dbReference type="NCBIfam" id="TIGR00251">
    <property type="entry name" value="DUF167 family protein"/>
    <property type="match status" value="1"/>
</dbReference>
<name>A0A2A4X5F1_9GAMM</name>
<dbReference type="HAMAP" id="MF_00634">
    <property type="entry name" value="UPF0235"/>
    <property type="match status" value="1"/>
</dbReference>
<evidence type="ECO:0000256" key="2">
    <source>
        <dbReference type="HAMAP-Rule" id="MF_00634"/>
    </source>
</evidence>
<comment type="caution">
    <text evidence="3">The sequence shown here is derived from an EMBL/GenBank/DDBJ whole genome shotgun (WGS) entry which is preliminary data.</text>
</comment>
<dbReference type="InterPro" id="IPR036591">
    <property type="entry name" value="YggU-like_sf"/>
</dbReference>
<organism evidence="3 4">
    <name type="scientific">SAR86 cluster bacterium</name>
    <dbReference type="NCBI Taxonomy" id="2030880"/>
    <lineage>
        <taxon>Bacteria</taxon>
        <taxon>Pseudomonadati</taxon>
        <taxon>Pseudomonadota</taxon>
        <taxon>Gammaproteobacteria</taxon>
        <taxon>SAR86 cluster</taxon>
    </lineage>
</organism>
<dbReference type="Pfam" id="PF02594">
    <property type="entry name" value="DUF167"/>
    <property type="match status" value="1"/>
</dbReference>